<dbReference type="InterPro" id="IPR002921">
    <property type="entry name" value="Fungal_lipase-type"/>
</dbReference>
<protein>
    <recommendedName>
        <fullName evidence="2">Fungal lipase-type domain-containing protein</fullName>
    </recommendedName>
</protein>
<dbReference type="STRING" id="4565.A0A3B6CEJ1"/>
<reference evidence="3" key="2">
    <citation type="submission" date="2018-10" db="UniProtKB">
        <authorList>
            <consortium name="EnsemblPlants"/>
        </authorList>
    </citation>
    <scope>IDENTIFICATION</scope>
</reference>
<dbReference type="Gramene" id="TraesPARA_EIv1.0_0492890.2">
    <property type="protein sequence ID" value="TraesPARA_EIv1.0_0492890.2.CDS"/>
    <property type="gene ID" value="TraesPARA_EIv1.0_0492890"/>
</dbReference>
<dbReference type="Proteomes" id="UP000019116">
    <property type="component" value="Chromosome 2B"/>
</dbReference>
<evidence type="ECO:0000313" key="3">
    <source>
        <dbReference type="EnsemblPlants" id="TraesCS2B02G530000.2"/>
    </source>
</evidence>
<dbReference type="Gramene" id="TraesJAG2B03G01043230.2">
    <property type="protein sequence ID" value="TraesJAG2B03G01043230.2"/>
    <property type="gene ID" value="TraesJAG2B03G01043230"/>
</dbReference>
<dbReference type="PANTHER" id="PTHR46086">
    <property type="entry name" value="ALPHA/BETA-HYDROLASES SUPERFAMILY PROTEIN"/>
    <property type="match status" value="1"/>
</dbReference>
<dbReference type="CDD" id="cd00519">
    <property type="entry name" value="Lipase_3"/>
    <property type="match status" value="1"/>
</dbReference>
<accession>A0A3B6CEJ1</accession>
<feature type="domain" description="Fungal lipase-type" evidence="2">
    <location>
        <begin position="228"/>
        <end position="389"/>
    </location>
</feature>
<dbReference type="Pfam" id="PF01764">
    <property type="entry name" value="Lipase_3"/>
    <property type="match status" value="1"/>
</dbReference>
<dbReference type="GO" id="GO:0006629">
    <property type="term" value="P:lipid metabolic process"/>
    <property type="evidence" value="ECO:0007669"/>
    <property type="project" value="InterPro"/>
</dbReference>
<dbReference type="EnsemblPlants" id="TraesCS2B02G530000.2">
    <property type="protein sequence ID" value="TraesCS2B02G530000.2"/>
    <property type="gene ID" value="TraesCS2B02G530000"/>
</dbReference>
<dbReference type="PANTHER" id="PTHR46086:SF18">
    <property type="entry name" value="OS04G0657500 PROTEIN"/>
    <property type="match status" value="1"/>
</dbReference>
<dbReference type="SUPFAM" id="SSF53474">
    <property type="entry name" value="alpha/beta-Hydrolases"/>
    <property type="match status" value="1"/>
</dbReference>
<reference evidence="3" key="1">
    <citation type="submission" date="2018-08" db="EMBL/GenBank/DDBJ databases">
        <authorList>
            <person name="Rossello M."/>
        </authorList>
    </citation>
    <scope>NUCLEOTIDE SEQUENCE [LARGE SCALE GENOMIC DNA]</scope>
    <source>
        <strain evidence="3">cv. Chinese Spring</strain>
    </source>
</reference>
<name>A0A3B6CEJ1_WHEAT</name>
<dbReference type="PaxDb" id="4565-Traes_2BL_FEAE434B4.1"/>
<keyword evidence="1" id="KW-0812">Transmembrane</keyword>
<keyword evidence="1" id="KW-0472">Membrane</keyword>
<evidence type="ECO:0000313" key="4">
    <source>
        <dbReference type="Proteomes" id="UP000019116"/>
    </source>
</evidence>
<dbReference type="OrthoDB" id="438440at2759"/>
<dbReference type="AlphaFoldDB" id="A0A3B6CEJ1"/>
<evidence type="ECO:0000256" key="1">
    <source>
        <dbReference type="SAM" id="Phobius"/>
    </source>
</evidence>
<gene>
    <name evidence="3" type="primary">LOC123047019</name>
</gene>
<keyword evidence="4" id="KW-1185">Reference proteome</keyword>
<sequence>MSKLDYCFSNDYMVLRPDRTSPFDLLHLLFSPKVGRNKAVDCFTSTEIRSFPRRLALFLNLLLQILVLSLAGPMSAIGAAVEFALNLVDNVLHGQLMSACAHCLCLAPVLAAMQTEMDSAVVDWLVAGKMEYPDRSSASYRSLTGLIDGRVDLDRSLAPGDSRHHAALCVMASKVAYENEAFIRDVVTSRWQMEFIKFYNCWNEFENAYTAQAFVFCDRAGPDAELVVVAFRGTPAFDAARWRADLDPSWYKVPRLGRAHAAYTHALGAQRNMGWPKWVEHVKGKPQKVYAYYTIRDAVKGLLEASPKARLLVTGHGSGGALAVLFATVMAYHREKAVMDRLAGVYTFGQPQVGDAMLAMFAERNLDRPKKRHFRFTYAGDPLPRLPGVGSPAHFLHFGLCLHFDVSYHLKVFMEIPGETASPSSSAAGFVASRVNAARELARSAYLGYRRGAYFREGWVLLLMRVLAVALPGLPFHMAHDYVNGVALAARIPKDE</sequence>
<dbReference type="Gramene" id="TraesCS2B03G1326100.1">
    <property type="protein sequence ID" value="TraesCS2B03G1326100.1.CDS"/>
    <property type="gene ID" value="TraesCS2B03G1326100"/>
</dbReference>
<feature type="transmembrane region" description="Helical" evidence="1">
    <location>
        <begin position="55"/>
        <end position="80"/>
    </location>
</feature>
<keyword evidence="1" id="KW-1133">Transmembrane helix</keyword>
<dbReference type="InterPro" id="IPR029058">
    <property type="entry name" value="AB_hydrolase_fold"/>
</dbReference>
<dbReference type="Gramene" id="TraesCS2B02G530000.2">
    <property type="protein sequence ID" value="TraesCS2B02G530000.2"/>
    <property type="gene ID" value="TraesCS2B02G530000"/>
</dbReference>
<evidence type="ECO:0000259" key="2">
    <source>
        <dbReference type="Pfam" id="PF01764"/>
    </source>
</evidence>
<organism evidence="3">
    <name type="scientific">Triticum aestivum</name>
    <name type="common">Wheat</name>
    <dbReference type="NCBI Taxonomy" id="4565"/>
    <lineage>
        <taxon>Eukaryota</taxon>
        <taxon>Viridiplantae</taxon>
        <taxon>Streptophyta</taxon>
        <taxon>Embryophyta</taxon>
        <taxon>Tracheophyta</taxon>
        <taxon>Spermatophyta</taxon>
        <taxon>Magnoliopsida</taxon>
        <taxon>Liliopsida</taxon>
        <taxon>Poales</taxon>
        <taxon>Poaceae</taxon>
        <taxon>BOP clade</taxon>
        <taxon>Pooideae</taxon>
        <taxon>Triticodae</taxon>
        <taxon>Triticeae</taxon>
        <taxon>Triticinae</taxon>
        <taxon>Triticum</taxon>
    </lineage>
</organism>
<dbReference type="Gene3D" id="3.40.50.1820">
    <property type="entry name" value="alpha/beta hydrolase"/>
    <property type="match status" value="1"/>
</dbReference>
<dbReference type="InterPro" id="IPR044819">
    <property type="entry name" value="OBL-like"/>
</dbReference>
<dbReference type="GO" id="GO:0004806">
    <property type="term" value="F:triacylglycerol lipase activity"/>
    <property type="evidence" value="ECO:0007669"/>
    <property type="project" value="InterPro"/>
</dbReference>
<proteinExistence type="predicted"/>
<dbReference type="SMR" id="A0A3B6CEJ1"/>